<feature type="transmembrane region" description="Helical" evidence="9">
    <location>
        <begin position="305"/>
        <end position="327"/>
    </location>
</feature>
<dbReference type="GO" id="GO:0046677">
    <property type="term" value="P:response to antibiotic"/>
    <property type="evidence" value="ECO:0007669"/>
    <property type="project" value="UniProtKB-KW"/>
</dbReference>
<feature type="compositionally biased region" description="Low complexity" evidence="8">
    <location>
        <begin position="507"/>
        <end position="527"/>
    </location>
</feature>
<name>A0A940RW48_9ACTN</name>
<feature type="transmembrane region" description="Helical" evidence="9">
    <location>
        <begin position="445"/>
        <end position="463"/>
    </location>
</feature>
<evidence type="ECO:0000256" key="5">
    <source>
        <dbReference type="ARBA" id="ARBA00022989"/>
    </source>
</evidence>
<feature type="transmembrane region" description="Helical" evidence="9">
    <location>
        <begin position="58"/>
        <end position="74"/>
    </location>
</feature>
<feature type="transmembrane region" description="Helical" evidence="9">
    <location>
        <begin position="204"/>
        <end position="223"/>
    </location>
</feature>
<feature type="transmembrane region" description="Helical" evidence="9">
    <location>
        <begin position="20"/>
        <end position="46"/>
    </location>
</feature>
<keyword evidence="5 9" id="KW-1133">Transmembrane helix</keyword>
<keyword evidence="7" id="KW-0046">Antibiotic resistance</keyword>
<dbReference type="SUPFAM" id="SSF103473">
    <property type="entry name" value="MFS general substrate transporter"/>
    <property type="match status" value="2"/>
</dbReference>
<gene>
    <name evidence="11" type="ORF">JFN87_04380</name>
</gene>
<organism evidence="11 12">
    <name type="scientific">Streptomyces montanisoli</name>
    <dbReference type="NCBI Taxonomy" id="2798581"/>
    <lineage>
        <taxon>Bacteria</taxon>
        <taxon>Bacillati</taxon>
        <taxon>Actinomycetota</taxon>
        <taxon>Actinomycetes</taxon>
        <taxon>Kitasatosporales</taxon>
        <taxon>Streptomycetaceae</taxon>
        <taxon>Streptomyces</taxon>
    </lineage>
</organism>
<dbReference type="PROSITE" id="PS50850">
    <property type="entry name" value="MFS"/>
    <property type="match status" value="1"/>
</dbReference>
<dbReference type="GO" id="GO:0022857">
    <property type="term" value="F:transmembrane transporter activity"/>
    <property type="evidence" value="ECO:0007669"/>
    <property type="project" value="InterPro"/>
</dbReference>
<feature type="transmembrane region" description="Helical" evidence="9">
    <location>
        <begin position="173"/>
        <end position="192"/>
    </location>
</feature>
<evidence type="ECO:0000256" key="9">
    <source>
        <dbReference type="SAM" id="Phobius"/>
    </source>
</evidence>
<dbReference type="Pfam" id="PF07690">
    <property type="entry name" value="MFS_1"/>
    <property type="match status" value="1"/>
</dbReference>
<feature type="transmembrane region" description="Helical" evidence="9">
    <location>
        <begin position="143"/>
        <end position="161"/>
    </location>
</feature>
<dbReference type="InterPro" id="IPR011701">
    <property type="entry name" value="MFS"/>
</dbReference>
<feature type="domain" description="Major facilitator superfamily (MFS) profile" evidence="10">
    <location>
        <begin position="16"/>
        <end position="467"/>
    </location>
</feature>
<dbReference type="GO" id="GO:0005886">
    <property type="term" value="C:plasma membrane"/>
    <property type="evidence" value="ECO:0007669"/>
    <property type="project" value="UniProtKB-SubCell"/>
</dbReference>
<feature type="region of interest" description="Disordered" evidence="8">
    <location>
        <begin position="474"/>
        <end position="536"/>
    </location>
</feature>
<evidence type="ECO:0000259" key="10">
    <source>
        <dbReference type="PROSITE" id="PS50850"/>
    </source>
</evidence>
<evidence type="ECO:0000256" key="7">
    <source>
        <dbReference type="ARBA" id="ARBA00023251"/>
    </source>
</evidence>
<dbReference type="Proteomes" id="UP000670475">
    <property type="component" value="Unassembled WGS sequence"/>
</dbReference>
<accession>A0A940RW48</accession>
<feature type="transmembrane region" description="Helical" evidence="9">
    <location>
        <begin position="86"/>
        <end position="105"/>
    </location>
</feature>
<dbReference type="Gene3D" id="1.20.1250.20">
    <property type="entry name" value="MFS general substrate transporter like domains"/>
    <property type="match status" value="2"/>
</dbReference>
<dbReference type="CDD" id="cd17504">
    <property type="entry name" value="MFS_MMR_MDR_like"/>
    <property type="match status" value="1"/>
</dbReference>
<feature type="transmembrane region" description="Helical" evidence="9">
    <location>
        <begin position="367"/>
        <end position="391"/>
    </location>
</feature>
<evidence type="ECO:0000313" key="11">
    <source>
        <dbReference type="EMBL" id="MBP0456743.1"/>
    </source>
</evidence>
<comment type="subcellular location">
    <subcellularLocation>
        <location evidence="1">Cell membrane</location>
        <topology evidence="1">Multi-pass membrane protein</topology>
    </subcellularLocation>
</comment>
<evidence type="ECO:0000256" key="2">
    <source>
        <dbReference type="ARBA" id="ARBA00022448"/>
    </source>
</evidence>
<dbReference type="AlphaFoldDB" id="A0A940RW48"/>
<reference evidence="11" key="1">
    <citation type="submission" date="2021-03" db="EMBL/GenBank/DDBJ databases">
        <title>Whole genome sequence of Streptomyces bomunensis MMS17-BM035.</title>
        <authorList>
            <person name="Lee J.H."/>
        </authorList>
    </citation>
    <scope>NUCLEOTIDE SEQUENCE</scope>
    <source>
        <strain evidence="11">MMS17-BM035</strain>
    </source>
</reference>
<proteinExistence type="predicted"/>
<feature type="compositionally biased region" description="Low complexity" evidence="8">
    <location>
        <begin position="474"/>
        <end position="485"/>
    </location>
</feature>
<dbReference type="InterPro" id="IPR036259">
    <property type="entry name" value="MFS_trans_sf"/>
</dbReference>
<feature type="transmembrane region" description="Helical" evidence="9">
    <location>
        <begin position="339"/>
        <end position="361"/>
    </location>
</feature>
<keyword evidence="12" id="KW-1185">Reference proteome</keyword>
<dbReference type="PANTHER" id="PTHR42718">
    <property type="entry name" value="MAJOR FACILITATOR SUPERFAMILY MULTIDRUG TRANSPORTER MFSC"/>
    <property type="match status" value="1"/>
</dbReference>
<protein>
    <submittedName>
        <fullName evidence="11">MFS transporter</fullName>
    </submittedName>
</protein>
<sequence length="536" mass="54120">MTHARPLPEPTPAPAPHRFLVPGLVFMGMVVAVVSSLGAPLIPTIAQSDHISVGDAQWALTVTFLVAAVATPLTGRLGDGPHRRRVIIASLVAVTAGAVLAALPLGFPFLLVGRAMQGIGLGLTPLGITAVRDALPPERSRPAAAVLSVTTVAGVGLGYPITGLVAQFGGLHAAFWFGAVVSALGLVVAAIVVPSSAHRPARPLDLPGSVLLGVALVGLLLSLSEGESWGWTSPLLCCVVGGSVLVLAGWVVRELLAAHPLVDLRLLRLPSVLTADVTALLAGVGMYLLISLVTRFVQTPVSSGYGLGASVFVAGLVLTPFSAASVVSTRVTRALVTRIPVGVALGLGAFVMLLSMVMFSYARGAMWEVLVVMALAGLGVGAIFAVMPGLIVGSVPPEETGSATSFNQVIRYVGYAAGSTMSAVVLEAHTSAGKALPTDGGYTDAGLIACAMWIATAVAAVLLPRVRTRRAAGGSIAGPAAAGSPRLPEQRVQRAAADRVLADEGLADAVPATPAAPAGPAASAAGRRPSRDDAGN</sequence>
<evidence type="ECO:0000256" key="4">
    <source>
        <dbReference type="ARBA" id="ARBA00022692"/>
    </source>
</evidence>
<keyword evidence="4 9" id="KW-0812">Transmembrane</keyword>
<evidence type="ECO:0000313" key="12">
    <source>
        <dbReference type="Proteomes" id="UP000670475"/>
    </source>
</evidence>
<keyword evidence="3" id="KW-1003">Cell membrane</keyword>
<dbReference type="RefSeq" id="WP_209338518.1">
    <property type="nucleotide sequence ID" value="NZ_JAGIQL010000009.1"/>
</dbReference>
<dbReference type="InterPro" id="IPR020846">
    <property type="entry name" value="MFS_dom"/>
</dbReference>
<evidence type="ECO:0000256" key="3">
    <source>
        <dbReference type="ARBA" id="ARBA00022475"/>
    </source>
</evidence>
<keyword evidence="2" id="KW-0813">Transport</keyword>
<feature type="compositionally biased region" description="Basic and acidic residues" evidence="8">
    <location>
        <begin position="488"/>
        <end position="502"/>
    </location>
</feature>
<evidence type="ECO:0000256" key="8">
    <source>
        <dbReference type="SAM" id="MobiDB-lite"/>
    </source>
</evidence>
<dbReference type="EMBL" id="JAGIQL010000009">
    <property type="protein sequence ID" value="MBP0456743.1"/>
    <property type="molecule type" value="Genomic_DNA"/>
</dbReference>
<feature type="transmembrane region" description="Helical" evidence="9">
    <location>
        <begin position="229"/>
        <end position="252"/>
    </location>
</feature>
<keyword evidence="6 9" id="KW-0472">Membrane</keyword>
<evidence type="ECO:0000256" key="1">
    <source>
        <dbReference type="ARBA" id="ARBA00004651"/>
    </source>
</evidence>
<comment type="caution">
    <text evidence="11">The sequence shown here is derived from an EMBL/GenBank/DDBJ whole genome shotgun (WGS) entry which is preliminary data.</text>
</comment>
<evidence type="ECO:0000256" key="6">
    <source>
        <dbReference type="ARBA" id="ARBA00023136"/>
    </source>
</evidence>
<feature type="transmembrane region" description="Helical" evidence="9">
    <location>
        <begin position="273"/>
        <end position="293"/>
    </location>
</feature>
<dbReference type="PANTHER" id="PTHR42718:SF46">
    <property type="entry name" value="BLR6921 PROTEIN"/>
    <property type="match status" value="1"/>
</dbReference>